<organism evidence="2 3">
    <name type="scientific">Pedobacter cryotolerans</name>
    <dbReference type="NCBI Taxonomy" id="2571270"/>
    <lineage>
        <taxon>Bacteria</taxon>
        <taxon>Pseudomonadati</taxon>
        <taxon>Bacteroidota</taxon>
        <taxon>Sphingobacteriia</taxon>
        <taxon>Sphingobacteriales</taxon>
        <taxon>Sphingobacteriaceae</taxon>
        <taxon>Pedobacter</taxon>
    </lineage>
</organism>
<keyword evidence="1" id="KW-0732">Signal</keyword>
<dbReference type="OrthoDB" id="1044519at2"/>
<feature type="chain" id="PRO_5020698898" description="Lipoprotein" evidence="1">
    <location>
        <begin position="20"/>
        <end position="287"/>
    </location>
</feature>
<accession>A0A4U1C802</accession>
<comment type="caution">
    <text evidence="2">The sequence shown here is derived from an EMBL/GenBank/DDBJ whole genome shotgun (WGS) entry which is preliminary data.</text>
</comment>
<dbReference type="InterPro" id="IPR046173">
    <property type="entry name" value="DUF6175"/>
</dbReference>
<dbReference type="AlphaFoldDB" id="A0A4U1C802"/>
<dbReference type="EMBL" id="SWBO01000006">
    <property type="protein sequence ID" value="TKB99604.1"/>
    <property type="molecule type" value="Genomic_DNA"/>
</dbReference>
<proteinExistence type="predicted"/>
<feature type="signal peptide" evidence="1">
    <location>
        <begin position="1"/>
        <end position="19"/>
    </location>
</feature>
<reference evidence="2 3" key="1">
    <citation type="submission" date="2019-04" db="EMBL/GenBank/DDBJ databases">
        <title>Pedobacter sp. AR-2-6 sp. nov., isolated from Arctic soil.</title>
        <authorList>
            <person name="Dahal R.H."/>
            <person name="Kim D.-U."/>
        </authorList>
    </citation>
    <scope>NUCLEOTIDE SEQUENCE [LARGE SCALE GENOMIC DNA]</scope>
    <source>
        <strain evidence="2 3">AR-2-6</strain>
    </source>
</reference>
<gene>
    <name evidence="2" type="ORF">FA045_11875</name>
</gene>
<sequence>MKKLLFLYTLLLSSILTFAQDPTALPKIMVIPFTKDGQDLRTVLDQNINIRIAITKIKEGFDSRGFTTVDFVGKLKAAKDNQIFTSDNQSDIKSKIIEMAGCDIYVVAEVQTKKDQTTASASVIISAYETSTGNSLSNKVSSSGRFETDDIAKLVSKAVDKSIEEFITIMTSKFAEISKNGRSVLVDISFSENSSYDMTSSFGNDKLALSDVLEEWFSNNSLNNNYHIQGTTNLKMIFDDVKIPVKDKNQNNYTTNKFALDIFNYLKSLGLEPIREIKANTIYITIN</sequence>
<dbReference type="Pfam" id="PF19672">
    <property type="entry name" value="DUF6175"/>
    <property type="match status" value="1"/>
</dbReference>
<name>A0A4U1C802_9SPHI</name>
<dbReference type="RefSeq" id="WP_136877297.1">
    <property type="nucleotide sequence ID" value="NZ_SWBO01000006.1"/>
</dbReference>
<evidence type="ECO:0000313" key="3">
    <source>
        <dbReference type="Proteomes" id="UP000310477"/>
    </source>
</evidence>
<keyword evidence="3" id="KW-1185">Reference proteome</keyword>
<protein>
    <recommendedName>
        <fullName evidence="4">Lipoprotein</fullName>
    </recommendedName>
</protein>
<evidence type="ECO:0000256" key="1">
    <source>
        <dbReference type="SAM" id="SignalP"/>
    </source>
</evidence>
<evidence type="ECO:0000313" key="2">
    <source>
        <dbReference type="EMBL" id="TKB99604.1"/>
    </source>
</evidence>
<evidence type="ECO:0008006" key="4">
    <source>
        <dbReference type="Google" id="ProtNLM"/>
    </source>
</evidence>
<dbReference type="Proteomes" id="UP000310477">
    <property type="component" value="Unassembled WGS sequence"/>
</dbReference>